<evidence type="ECO:0000313" key="3">
    <source>
        <dbReference type="Proteomes" id="UP001412067"/>
    </source>
</evidence>
<feature type="region of interest" description="Disordered" evidence="1">
    <location>
        <begin position="1"/>
        <end position="76"/>
    </location>
</feature>
<dbReference type="Proteomes" id="UP001412067">
    <property type="component" value="Unassembled WGS sequence"/>
</dbReference>
<feature type="compositionally biased region" description="Basic and acidic residues" evidence="1">
    <location>
        <begin position="27"/>
        <end position="39"/>
    </location>
</feature>
<name>A0ABR2LSS2_9ASPA</name>
<evidence type="ECO:0000256" key="1">
    <source>
        <dbReference type="SAM" id="MobiDB-lite"/>
    </source>
</evidence>
<proteinExistence type="predicted"/>
<keyword evidence="3" id="KW-1185">Reference proteome</keyword>
<dbReference type="EMBL" id="JBBWWR010000015">
    <property type="protein sequence ID" value="KAK8949949.1"/>
    <property type="molecule type" value="Genomic_DNA"/>
</dbReference>
<comment type="caution">
    <text evidence="2">The sequence shown here is derived from an EMBL/GenBank/DDBJ whole genome shotgun (WGS) entry which is preliminary data.</text>
</comment>
<reference evidence="2 3" key="1">
    <citation type="journal article" date="2022" name="Nat. Plants">
        <title>Genomes of leafy and leafless Platanthera orchids illuminate the evolution of mycoheterotrophy.</title>
        <authorList>
            <person name="Li M.H."/>
            <person name="Liu K.W."/>
            <person name="Li Z."/>
            <person name="Lu H.C."/>
            <person name="Ye Q.L."/>
            <person name="Zhang D."/>
            <person name="Wang J.Y."/>
            <person name="Li Y.F."/>
            <person name="Zhong Z.M."/>
            <person name="Liu X."/>
            <person name="Yu X."/>
            <person name="Liu D.K."/>
            <person name="Tu X.D."/>
            <person name="Liu B."/>
            <person name="Hao Y."/>
            <person name="Liao X.Y."/>
            <person name="Jiang Y.T."/>
            <person name="Sun W.H."/>
            <person name="Chen J."/>
            <person name="Chen Y.Q."/>
            <person name="Ai Y."/>
            <person name="Zhai J.W."/>
            <person name="Wu S.S."/>
            <person name="Zhou Z."/>
            <person name="Hsiao Y.Y."/>
            <person name="Wu W.L."/>
            <person name="Chen Y.Y."/>
            <person name="Lin Y.F."/>
            <person name="Hsu J.L."/>
            <person name="Li C.Y."/>
            <person name="Wang Z.W."/>
            <person name="Zhao X."/>
            <person name="Zhong W.Y."/>
            <person name="Ma X.K."/>
            <person name="Ma L."/>
            <person name="Huang J."/>
            <person name="Chen G.Z."/>
            <person name="Huang M.Z."/>
            <person name="Huang L."/>
            <person name="Peng D.H."/>
            <person name="Luo Y.B."/>
            <person name="Zou S.Q."/>
            <person name="Chen S.P."/>
            <person name="Lan S."/>
            <person name="Tsai W.C."/>
            <person name="Van de Peer Y."/>
            <person name="Liu Z.J."/>
        </authorList>
    </citation>
    <scope>NUCLEOTIDE SEQUENCE [LARGE SCALE GENOMIC DNA]</scope>
    <source>
        <strain evidence="2">Lor288</strain>
    </source>
</reference>
<protein>
    <submittedName>
        <fullName evidence="2">Uncharacterized protein</fullName>
    </submittedName>
</protein>
<evidence type="ECO:0000313" key="2">
    <source>
        <dbReference type="EMBL" id="KAK8949949.1"/>
    </source>
</evidence>
<sequence length="125" mass="13351">MPREPVPSKVSETATIQVPNLPDEAQEDRPMDQDARERSINIGTPSRCGKSPQNTPVTRHHAEVTSHNTSHGFSLASGNSPAQCVLRAALDALNAISPSDNSGYCRMAIMISIESALDALNTLDA</sequence>
<gene>
    <name evidence="2" type="ORF">KSP40_PGU001284</name>
</gene>
<accession>A0ABR2LSS2</accession>
<organism evidence="2 3">
    <name type="scientific">Platanthera guangdongensis</name>
    <dbReference type="NCBI Taxonomy" id="2320717"/>
    <lineage>
        <taxon>Eukaryota</taxon>
        <taxon>Viridiplantae</taxon>
        <taxon>Streptophyta</taxon>
        <taxon>Embryophyta</taxon>
        <taxon>Tracheophyta</taxon>
        <taxon>Spermatophyta</taxon>
        <taxon>Magnoliopsida</taxon>
        <taxon>Liliopsida</taxon>
        <taxon>Asparagales</taxon>
        <taxon>Orchidaceae</taxon>
        <taxon>Orchidoideae</taxon>
        <taxon>Orchideae</taxon>
        <taxon>Orchidinae</taxon>
        <taxon>Platanthera</taxon>
    </lineage>
</organism>
<feature type="compositionally biased region" description="Polar residues" evidence="1">
    <location>
        <begin position="65"/>
        <end position="76"/>
    </location>
</feature>